<dbReference type="WBParaSite" id="MCU_013793-RA">
    <property type="protein sequence ID" value="MCU_013793-RA"/>
    <property type="gene ID" value="MCU_013793"/>
</dbReference>
<feature type="domain" description="Fibronectin type-III" evidence="3">
    <location>
        <begin position="103"/>
        <end position="190"/>
    </location>
</feature>
<reference evidence="4" key="1">
    <citation type="submission" date="2019-11" db="UniProtKB">
        <authorList>
            <consortium name="WormBaseParasite"/>
        </authorList>
    </citation>
    <scope>IDENTIFICATION</scope>
</reference>
<dbReference type="InterPro" id="IPR013783">
    <property type="entry name" value="Ig-like_fold"/>
</dbReference>
<dbReference type="SUPFAM" id="SSF49265">
    <property type="entry name" value="Fibronectin type III"/>
    <property type="match status" value="1"/>
</dbReference>
<proteinExistence type="predicted"/>
<evidence type="ECO:0000313" key="4">
    <source>
        <dbReference type="WBParaSite" id="MCU_013793-RA"/>
    </source>
</evidence>
<dbReference type="PROSITE" id="PS50853">
    <property type="entry name" value="FN3"/>
    <property type="match status" value="2"/>
</dbReference>
<accession>A0A5K3G631</accession>
<sequence length="190" mass="20435">TTEKPKPPQPTNVTVTAKDDTTLEVKWDPPTSRTETIKYHAEVKSHSAQGCSPSGDAPQTCSITSLSPYTNYTIVVRACYEKESSNSDCRESEGVTGLTLTSDPVSVKVTAIDNSTLEVSWEHPRTNAGIKRYTACVQSSPEQNCSTNDTGKTCIITNLQPSNDYSIIVKSCDEEGVCSVGVSVTGHTKP</sequence>
<dbReference type="PANTHER" id="PTHR46708:SF2">
    <property type="entry name" value="FIBRONECTIN TYPE-III DOMAIN-CONTAINING PROTEIN"/>
    <property type="match status" value="1"/>
</dbReference>
<keyword evidence="1" id="KW-0677">Repeat</keyword>
<evidence type="ECO:0000256" key="1">
    <source>
        <dbReference type="ARBA" id="ARBA00022737"/>
    </source>
</evidence>
<protein>
    <submittedName>
        <fullName evidence="4">Fibronectin type-III domain-containing protein</fullName>
    </submittedName>
</protein>
<dbReference type="SMART" id="SM00060">
    <property type="entry name" value="FN3"/>
    <property type="match status" value="2"/>
</dbReference>
<dbReference type="CDD" id="cd00063">
    <property type="entry name" value="FN3"/>
    <property type="match status" value="2"/>
</dbReference>
<evidence type="ECO:0000259" key="3">
    <source>
        <dbReference type="PROSITE" id="PS50853"/>
    </source>
</evidence>
<dbReference type="InterPro" id="IPR036116">
    <property type="entry name" value="FN3_sf"/>
</dbReference>
<dbReference type="InterPro" id="IPR003961">
    <property type="entry name" value="FN3_dom"/>
</dbReference>
<dbReference type="InterPro" id="IPR050991">
    <property type="entry name" value="ECM_Regulatory_Proteins"/>
</dbReference>
<dbReference type="AlphaFoldDB" id="A0A5K3G631"/>
<evidence type="ECO:0000256" key="2">
    <source>
        <dbReference type="SAM" id="MobiDB-lite"/>
    </source>
</evidence>
<name>A0A5K3G631_MESCO</name>
<organism evidence="4">
    <name type="scientific">Mesocestoides corti</name>
    <name type="common">Flatworm</name>
    <dbReference type="NCBI Taxonomy" id="53468"/>
    <lineage>
        <taxon>Eukaryota</taxon>
        <taxon>Metazoa</taxon>
        <taxon>Spiralia</taxon>
        <taxon>Lophotrochozoa</taxon>
        <taxon>Platyhelminthes</taxon>
        <taxon>Cestoda</taxon>
        <taxon>Eucestoda</taxon>
        <taxon>Cyclophyllidea</taxon>
        <taxon>Mesocestoididae</taxon>
        <taxon>Mesocestoides</taxon>
    </lineage>
</organism>
<feature type="region of interest" description="Disordered" evidence="2">
    <location>
        <begin position="1"/>
        <end position="20"/>
    </location>
</feature>
<feature type="domain" description="Fibronectin type-III" evidence="3">
    <location>
        <begin position="9"/>
        <end position="102"/>
    </location>
</feature>
<dbReference type="PANTHER" id="PTHR46708">
    <property type="entry name" value="TENASCIN"/>
    <property type="match status" value="1"/>
</dbReference>
<dbReference type="Pfam" id="PF00041">
    <property type="entry name" value="fn3"/>
    <property type="match status" value="2"/>
</dbReference>
<dbReference type="Gene3D" id="2.60.40.10">
    <property type="entry name" value="Immunoglobulins"/>
    <property type="match status" value="2"/>
</dbReference>